<dbReference type="AlphaFoldDB" id="A0A2S9VB56"/>
<dbReference type="InterPro" id="IPR003593">
    <property type="entry name" value="AAA+_ATPase"/>
</dbReference>
<accession>A0A2S9VB56</accession>
<name>A0A2S9VB56_9ALTE</name>
<reference evidence="6" key="1">
    <citation type="journal article" date="2020" name="Int. J. Syst. Evol. Microbiol.">
        <title>Alteromonas alba sp. nov., a marine bacterium isolated from the seawater of the West Pacific Ocean.</title>
        <authorList>
            <person name="Sun C."/>
            <person name="Wu Y.-H."/>
            <person name="Xamxidin M."/>
            <person name="Cheng H."/>
            <person name="Xu X.-W."/>
        </authorList>
    </citation>
    <scope>NUCLEOTIDE SEQUENCE [LARGE SCALE GENOMIC DNA]</scope>
    <source>
        <strain evidence="6">190</strain>
    </source>
</reference>
<dbReference type="PANTHER" id="PTHR42939:SF1">
    <property type="entry name" value="ABC TRANSPORTER ATP-BINDING PROTEIN ALBC-RELATED"/>
    <property type="match status" value="1"/>
</dbReference>
<dbReference type="GO" id="GO:0005524">
    <property type="term" value="F:ATP binding"/>
    <property type="evidence" value="ECO:0007669"/>
    <property type="project" value="UniProtKB-KW"/>
</dbReference>
<dbReference type="PROSITE" id="PS50893">
    <property type="entry name" value="ABC_TRANSPORTER_2"/>
    <property type="match status" value="1"/>
</dbReference>
<gene>
    <name evidence="5" type="ORF">C6Y40_09695</name>
</gene>
<dbReference type="OrthoDB" id="5945851at2"/>
<comment type="caution">
    <text evidence="5">The sequence shown here is derived from an EMBL/GenBank/DDBJ whole genome shotgun (WGS) entry which is preliminary data.</text>
</comment>
<keyword evidence="6" id="KW-1185">Reference proteome</keyword>
<dbReference type="PANTHER" id="PTHR42939">
    <property type="entry name" value="ABC TRANSPORTER ATP-BINDING PROTEIN ALBC-RELATED"/>
    <property type="match status" value="1"/>
</dbReference>
<dbReference type="InterPro" id="IPR051782">
    <property type="entry name" value="ABC_Transporter_VariousFunc"/>
</dbReference>
<evidence type="ECO:0000256" key="3">
    <source>
        <dbReference type="ARBA" id="ARBA00022840"/>
    </source>
</evidence>
<dbReference type="GO" id="GO:0016887">
    <property type="term" value="F:ATP hydrolysis activity"/>
    <property type="evidence" value="ECO:0007669"/>
    <property type="project" value="InterPro"/>
</dbReference>
<keyword evidence="1" id="KW-0813">Transport</keyword>
<dbReference type="EMBL" id="PVNP01000089">
    <property type="protein sequence ID" value="PRO73672.1"/>
    <property type="molecule type" value="Genomic_DNA"/>
</dbReference>
<dbReference type="Gene3D" id="3.40.50.300">
    <property type="entry name" value="P-loop containing nucleotide triphosphate hydrolases"/>
    <property type="match status" value="1"/>
</dbReference>
<dbReference type="Pfam" id="PF00005">
    <property type="entry name" value="ABC_tran"/>
    <property type="match status" value="1"/>
</dbReference>
<dbReference type="SUPFAM" id="SSF52540">
    <property type="entry name" value="P-loop containing nucleoside triphosphate hydrolases"/>
    <property type="match status" value="1"/>
</dbReference>
<feature type="domain" description="ABC transporter" evidence="4">
    <location>
        <begin position="2"/>
        <end position="207"/>
    </location>
</feature>
<keyword evidence="2" id="KW-0547">Nucleotide-binding</keyword>
<dbReference type="InterPro" id="IPR003439">
    <property type="entry name" value="ABC_transporter-like_ATP-bd"/>
</dbReference>
<evidence type="ECO:0000256" key="2">
    <source>
        <dbReference type="ARBA" id="ARBA00022741"/>
    </source>
</evidence>
<organism evidence="5 6">
    <name type="scientific">Alteromonas alba</name>
    <dbReference type="NCBI Taxonomy" id="2079529"/>
    <lineage>
        <taxon>Bacteria</taxon>
        <taxon>Pseudomonadati</taxon>
        <taxon>Pseudomonadota</taxon>
        <taxon>Gammaproteobacteria</taxon>
        <taxon>Alteromonadales</taxon>
        <taxon>Alteromonadaceae</taxon>
        <taxon>Alteromonas/Salinimonas group</taxon>
        <taxon>Alteromonas</taxon>
    </lineage>
</organism>
<proteinExistence type="predicted"/>
<dbReference type="Proteomes" id="UP000238949">
    <property type="component" value="Unassembled WGS sequence"/>
</dbReference>
<dbReference type="InterPro" id="IPR027417">
    <property type="entry name" value="P-loop_NTPase"/>
</dbReference>
<dbReference type="RefSeq" id="WP_105934417.1">
    <property type="nucleotide sequence ID" value="NZ_PVNP01000089.1"/>
</dbReference>
<evidence type="ECO:0000256" key="1">
    <source>
        <dbReference type="ARBA" id="ARBA00022448"/>
    </source>
</evidence>
<evidence type="ECO:0000313" key="6">
    <source>
        <dbReference type="Proteomes" id="UP000238949"/>
    </source>
</evidence>
<protein>
    <submittedName>
        <fullName evidence="5">ABC transporter ATP-binding protein</fullName>
    </submittedName>
</protein>
<keyword evidence="3 5" id="KW-0067">ATP-binding</keyword>
<evidence type="ECO:0000313" key="5">
    <source>
        <dbReference type="EMBL" id="PRO73672.1"/>
    </source>
</evidence>
<sequence length="207" mass="22870">MLSFTQVSHHFGTRTLFRELTLSLPESRVVLTGANGSGKTTLLLIAAGILPPSQGAVSFNQQNVADIAMRRTIGISASKVNLPGFFTVNDMLAFHARQFNCEPDCHWADYHWVNAFGLTPFLNTRVEDLSLGNYKKLSLILALMHSPELLLLDEPTNGLDDQTRSALEDCFESYAGQLIIASHEPQVFACNSHVRHLHLDASGVHDR</sequence>
<evidence type="ECO:0000259" key="4">
    <source>
        <dbReference type="PROSITE" id="PS50893"/>
    </source>
</evidence>
<dbReference type="SMART" id="SM00382">
    <property type="entry name" value="AAA"/>
    <property type="match status" value="1"/>
</dbReference>